<proteinExistence type="predicted"/>
<dbReference type="EMBL" id="RRYP01004879">
    <property type="protein sequence ID" value="TNV82505.1"/>
    <property type="molecule type" value="Genomic_DNA"/>
</dbReference>
<dbReference type="OrthoDB" id="166018at2759"/>
<protein>
    <submittedName>
        <fullName evidence="1">Uncharacterized protein</fullName>
    </submittedName>
</protein>
<dbReference type="PANTHER" id="PTHR38899">
    <property type="entry name" value="DOMAIN OOKINETE PROTEIN, PUTATIVE-RELATED"/>
    <property type="match status" value="1"/>
</dbReference>
<accession>A0A8J8T5I0</accession>
<dbReference type="AlphaFoldDB" id="A0A8J8T5I0"/>
<name>A0A8J8T5I0_HALGN</name>
<reference evidence="1" key="1">
    <citation type="submission" date="2019-06" db="EMBL/GenBank/DDBJ databases">
        <authorList>
            <person name="Zheng W."/>
        </authorList>
    </citation>
    <scope>NUCLEOTIDE SEQUENCE</scope>
    <source>
        <strain evidence="1">QDHG01</strain>
    </source>
</reference>
<gene>
    <name evidence="1" type="ORF">FGO68_gene4714</name>
</gene>
<evidence type="ECO:0000313" key="2">
    <source>
        <dbReference type="Proteomes" id="UP000785679"/>
    </source>
</evidence>
<keyword evidence="2" id="KW-1185">Reference proteome</keyword>
<evidence type="ECO:0000313" key="1">
    <source>
        <dbReference type="EMBL" id="TNV82505.1"/>
    </source>
</evidence>
<comment type="caution">
    <text evidence="1">The sequence shown here is derived from an EMBL/GenBank/DDBJ whole genome shotgun (WGS) entry which is preliminary data.</text>
</comment>
<sequence length="291" mass="32827">MQSVKCSSATASQLTHQVHKHESISQAETRSTQQAASCCGKTLIIWDWDDTLLPSSYLAYKGLDLWSKLLIDAKTQELLRELEDVVIKVLRLSISLGETHIVTNAAKHWVQKSSQVFLPRVYKEFFDKTPKGKSQIMVGAASSRSKGEVCKQIRLNVLSAREKFQKQLPKGHQQWKLHAFQSLANKMDCSSVTNIVVLGDSHYEVNAGIHLQSRFPHSVLKTVKLCQTPSIGELIRQIETITAKFDYILNHQSNVIIKLQPTLPQPVPAEAERCAQSIRENQDEDKVIERC</sequence>
<dbReference type="Proteomes" id="UP000785679">
    <property type="component" value="Unassembled WGS sequence"/>
</dbReference>
<organism evidence="1 2">
    <name type="scientific">Halteria grandinella</name>
    <dbReference type="NCBI Taxonomy" id="5974"/>
    <lineage>
        <taxon>Eukaryota</taxon>
        <taxon>Sar</taxon>
        <taxon>Alveolata</taxon>
        <taxon>Ciliophora</taxon>
        <taxon>Intramacronucleata</taxon>
        <taxon>Spirotrichea</taxon>
        <taxon>Stichotrichia</taxon>
        <taxon>Sporadotrichida</taxon>
        <taxon>Halteriidae</taxon>
        <taxon>Halteria</taxon>
    </lineage>
</organism>
<dbReference type="PANTHER" id="PTHR38899:SF1">
    <property type="entry name" value="PROTEIN KINASE"/>
    <property type="match status" value="1"/>
</dbReference>